<dbReference type="SMART" id="SM01169">
    <property type="entry name" value="DUF1943"/>
    <property type="match status" value="1"/>
</dbReference>
<gene>
    <name evidence="5" type="ORF">MNOR_LOCUS28866</name>
</gene>
<protein>
    <recommendedName>
        <fullName evidence="7">Vitellogenin</fullName>
    </recommendedName>
</protein>
<dbReference type="PROSITE" id="PS51211">
    <property type="entry name" value="VITELLOGENIN"/>
    <property type="match status" value="1"/>
</dbReference>
<dbReference type="InterPro" id="IPR015819">
    <property type="entry name" value="Lipid_transp_b-sht_shell"/>
</dbReference>
<dbReference type="PANTHER" id="PTHR23345:SF33">
    <property type="entry name" value="CROSSVEINLESS D"/>
    <property type="match status" value="1"/>
</dbReference>
<dbReference type="PROSITE" id="PS51233">
    <property type="entry name" value="VWFD"/>
    <property type="match status" value="1"/>
</dbReference>
<keyword evidence="6" id="KW-1185">Reference proteome</keyword>
<dbReference type="InterPro" id="IPR050733">
    <property type="entry name" value="Vitellogenin/Apolipophorin"/>
</dbReference>
<dbReference type="SUPFAM" id="SSF56968">
    <property type="entry name" value="Lipovitellin-phosvitin complex, beta-sheet shell regions"/>
    <property type="match status" value="2"/>
</dbReference>
<dbReference type="GO" id="GO:0045735">
    <property type="term" value="F:nutrient reservoir activity"/>
    <property type="evidence" value="ECO:0007669"/>
    <property type="project" value="UniProtKB-KW"/>
</dbReference>
<feature type="domain" description="VWFD" evidence="4">
    <location>
        <begin position="1205"/>
        <end position="1375"/>
    </location>
</feature>
<dbReference type="InterPro" id="IPR015255">
    <property type="entry name" value="Vitellinogen_open_b-sht"/>
</dbReference>
<evidence type="ECO:0000259" key="3">
    <source>
        <dbReference type="PROSITE" id="PS51211"/>
    </source>
</evidence>
<dbReference type="Gene3D" id="2.30.230.10">
    <property type="entry name" value="Lipovitellin, beta-sheet shell regions, chain A"/>
    <property type="match status" value="1"/>
</dbReference>
<keyword evidence="1" id="KW-0732">Signal</keyword>
<dbReference type="SMART" id="SM00216">
    <property type="entry name" value="VWD"/>
    <property type="match status" value="1"/>
</dbReference>
<dbReference type="Pfam" id="PF09172">
    <property type="entry name" value="Vit_open_b-sht"/>
    <property type="match status" value="1"/>
</dbReference>
<dbReference type="InterPro" id="IPR001846">
    <property type="entry name" value="VWF_type-D"/>
</dbReference>
<comment type="caution">
    <text evidence="5">The sequence shown here is derived from an EMBL/GenBank/DDBJ whole genome shotgun (WGS) entry which is preliminary data.</text>
</comment>
<dbReference type="GO" id="GO:0005319">
    <property type="term" value="F:lipid transporter activity"/>
    <property type="evidence" value="ECO:0007669"/>
    <property type="project" value="InterPro"/>
</dbReference>
<dbReference type="Gene3D" id="1.25.10.20">
    <property type="entry name" value="Vitellinogen, superhelical"/>
    <property type="match status" value="1"/>
</dbReference>
<evidence type="ECO:0008006" key="7">
    <source>
        <dbReference type="Google" id="ProtNLM"/>
    </source>
</evidence>
<dbReference type="Pfam" id="PF01347">
    <property type="entry name" value="Vitellogenin_N"/>
    <property type="match status" value="1"/>
</dbReference>
<sequence>MSALPEDLAAKEAFVSKNSITKDFQTTAGAPALSNKYWSIKKTVDFNLCDKKVELKRDGTPVDCKPGNLMCEPKIERSSIGTYVLRGDSNGVRIERAVIEGSVIFKAIDANSEKIQTFTNQTLELSAVRAISQEMTLKTPVKTVDSFHFEFKPAAKGEDGSERQPLLEEFASAIELEPRDFAAAKAGIVKEIKELVAFVNTKPTTNSVHEEHARRLHVAGKAISLLTVADLQEIHTQIAQSGFPDLDSVPMKTFAQLLMISGSEPGVRYLMELLEAAPAAQRNAMLLDFTTSILDVRSPSVLLPIMEFALNKLSMDTEPVYKSSALINFATAYRRLCVKPKTTFVHTTGCYSGALAETFIPTLVREIKVETEGWKKLAYVQALVNLGHPKVLKALKPIILGQATPDSRVRNHALWAFAGRTTNMEEKYEATKIVLSIFENYNENYEVRSQAFFVLLTLEPSEAFLAQTATSTWREPSNQVAALITHTFATLAKTKGHLGKMAARVLPLAKPAPIASLVTSFYKNLITYMAQTTPVAWNQIAMLANTNGVFPRQLSIMMHNSFLDATKFAFDFDAHILGADQVFKNLEAFIKMRFADTSIQRGATKIAKELYTQIKEKVGAHMKATPKKMEILIWTQLFHTYQILLPVIADLETMIENPMSILAKLEEAKHFQLQMFKEPVILETAFPTDLGLPHLIELETPSIHYIVGSIKLQIPGAAEGKFDAIKLDLDLTLVQNTKMQVLAKTALPWARTAAAVGVDHVKAITLPIAANVLIDLKEAKMQLTVKPMGDKVELLGVKNVPFTGIIGALPMLHIEGFGIKPVQAFETPFYTNKGVLADMGLAAKYVWEGDFQNQLTFANLFTKVSSMKPLPTVSAIIPNTAKFWTMKIILDVAASTNKAIAFTLAYVPVIKSSSSSIEALNAYQLAPKVIKMQQNFMALPAGKIHSIHAAVEFVGTASTSYETVVSMASTDSGDILTAPAATTATNMFQVSFIKGKATALCFNIEAVAPEVLPLTHFKTILEADLKTTLKIAALKGANCQGTPAVAKMNAEFWMTKAMKESFITKFQTNGIVTDNMVARIFTPFFLYDQYKATASWTDALPTAFYTHAYTARDFVIALGYPKIYTMYEINPTNQITVVGQKSERTSLWKAEVKAPKLSLVCEDAWGPSVQWILHLTNIKLAPLSTRLNYAETSQLGFSGMKEALPVACTINNIKVETFDGVTFPTTPTNCWSVAVMNLSKDPMPFAVQVKTKGVITARIVLPAEGVVIQVTATQEVQVNGAPVTVGVAKTPLSELSHAYKSPGGIFIKAGNGVAVMVTNDHIHVSAPSMYRGQVGGICGDKNGETTSDLVGPAGCVYNKAAHFAAAWTVPEADCDSGAIEALKAEVKGFQDICPHHHVISAYPSF</sequence>
<organism evidence="5 6">
    <name type="scientific">Meganyctiphanes norvegica</name>
    <name type="common">Northern krill</name>
    <name type="synonym">Thysanopoda norvegica</name>
    <dbReference type="NCBI Taxonomy" id="48144"/>
    <lineage>
        <taxon>Eukaryota</taxon>
        <taxon>Metazoa</taxon>
        <taxon>Ecdysozoa</taxon>
        <taxon>Arthropoda</taxon>
        <taxon>Crustacea</taxon>
        <taxon>Multicrustacea</taxon>
        <taxon>Malacostraca</taxon>
        <taxon>Eumalacostraca</taxon>
        <taxon>Eucarida</taxon>
        <taxon>Euphausiacea</taxon>
        <taxon>Euphausiidae</taxon>
        <taxon>Meganyctiphanes</taxon>
    </lineage>
</organism>
<dbReference type="SUPFAM" id="SSF48431">
    <property type="entry name" value="Lipovitellin-phosvitin complex, superhelical domain"/>
    <property type="match status" value="1"/>
</dbReference>
<evidence type="ECO:0000313" key="6">
    <source>
        <dbReference type="Proteomes" id="UP001497623"/>
    </source>
</evidence>
<comment type="caution">
    <text evidence="2">Lacks conserved residue(s) required for the propagation of feature annotation.</text>
</comment>
<dbReference type="SMART" id="SM00638">
    <property type="entry name" value="LPD_N"/>
    <property type="match status" value="1"/>
</dbReference>
<evidence type="ECO:0000313" key="5">
    <source>
        <dbReference type="EMBL" id="CAL4141474.1"/>
    </source>
</evidence>
<reference evidence="5 6" key="1">
    <citation type="submission" date="2024-05" db="EMBL/GenBank/DDBJ databases">
        <authorList>
            <person name="Wallberg A."/>
        </authorList>
    </citation>
    <scope>NUCLEOTIDE SEQUENCE [LARGE SCALE GENOMIC DNA]</scope>
</reference>
<dbReference type="Gene3D" id="2.20.80.10">
    <property type="entry name" value="Lipovitellin-phosvitin complex, chain A, domain 4"/>
    <property type="match status" value="1"/>
</dbReference>
<dbReference type="InterPro" id="IPR015816">
    <property type="entry name" value="Vitellinogen_b-sht_N"/>
</dbReference>
<evidence type="ECO:0000256" key="1">
    <source>
        <dbReference type="ARBA" id="ARBA00022729"/>
    </source>
</evidence>
<evidence type="ECO:0000256" key="2">
    <source>
        <dbReference type="PROSITE-ProRule" id="PRU00557"/>
    </source>
</evidence>
<proteinExistence type="predicted"/>
<dbReference type="InterPro" id="IPR001747">
    <property type="entry name" value="Vitellogenin_N"/>
</dbReference>
<dbReference type="Proteomes" id="UP001497623">
    <property type="component" value="Unassembled WGS sequence"/>
</dbReference>
<dbReference type="EMBL" id="CAXKWB010032557">
    <property type="protein sequence ID" value="CAL4141474.1"/>
    <property type="molecule type" value="Genomic_DNA"/>
</dbReference>
<name>A0AAV2RSH6_MEGNR</name>
<dbReference type="PANTHER" id="PTHR23345">
    <property type="entry name" value="VITELLOGENIN-RELATED"/>
    <property type="match status" value="1"/>
</dbReference>
<accession>A0AAV2RSH6</accession>
<dbReference type="InterPro" id="IPR011030">
    <property type="entry name" value="Lipovitellin_superhlx_dom"/>
</dbReference>
<feature type="domain" description="Vitellogenin" evidence="3">
    <location>
        <begin position="1"/>
        <end position="554"/>
    </location>
</feature>
<dbReference type="Pfam" id="PF00094">
    <property type="entry name" value="VWD"/>
    <property type="match status" value="1"/>
</dbReference>
<evidence type="ECO:0000259" key="4">
    <source>
        <dbReference type="PROSITE" id="PS51233"/>
    </source>
</evidence>